<evidence type="ECO:0000313" key="3">
    <source>
        <dbReference type="Proteomes" id="UP000061457"/>
    </source>
</evidence>
<gene>
    <name evidence="2" type="ORF">PP2015_3900</name>
</gene>
<keyword evidence="1" id="KW-1133">Transmembrane helix</keyword>
<dbReference type="Proteomes" id="UP000061457">
    <property type="component" value="Chromosome II"/>
</dbReference>
<dbReference type="STRING" id="161398.PP2015_3900"/>
<organism evidence="2 3">
    <name type="scientific">Pseudoalteromonas phenolica</name>
    <dbReference type="NCBI Taxonomy" id="161398"/>
    <lineage>
        <taxon>Bacteria</taxon>
        <taxon>Pseudomonadati</taxon>
        <taxon>Pseudomonadota</taxon>
        <taxon>Gammaproteobacteria</taxon>
        <taxon>Alteromonadales</taxon>
        <taxon>Pseudoalteromonadaceae</taxon>
        <taxon>Pseudoalteromonas</taxon>
    </lineage>
</organism>
<dbReference type="KEGG" id="pphe:PP2015_3900"/>
<keyword evidence="3" id="KW-1185">Reference proteome</keyword>
<feature type="transmembrane region" description="Helical" evidence="1">
    <location>
        <begin position="21"/>
        <end position="40"/>
    </location>
</feature>
<dbReference type="PATRIC" id="fig|161398.10.peg.3992"/>
<feature type="transmembrane region" description="Helical" evidence="1">
    <location>
        <begin position="46"/>
        <end position="69"/>
    </location>
</feature>
<accession>A0A0S2K7V8</accession>
<dbReference type="RefSeq" id="WP_058032229.1">
    <property type="nucleotide sequence ID" value="NZ_CP013188.1"/>
</dbReference>
<reference evidence="2 3" key="1">
    <citation type="submission" date="2015-11" db="EMBL/GenBank/DDBJ databases">
        <authorList>
            <person name="Zhang Y."/>
            <person name="Guo Z."/>
        </authorList>
    </citation>
    <scope>NUCLEOTIDE SEQUENCE [LARGE SCALE GENOMIC DNA]</scope>
    <source>
        <strain evidence="2 3">KCTC 12086</strain>
    </source>
</reference>
<name>A0A0S2K7V8_9GAMM</name>
<evidence type="ECO:0000256" key="1">
    <source>
        <dbReference type="SAM" id="Phobius"/>
    </source>
</evidence>
<keyword evidence="1" id="KW-0812">Transmembrane</keyword>
<protein>
    <submittedName>
        <fullName evidence="2">Uncharacterized protein</fullName>
    </submittedName>
</protein>
<dbReference type="EMBL" id="CP013188">
    <property type="protein sequence ID" value="ALO44369.1"/>
    <property type="molecule type" value="Genomic_DNA"/>
</dbReference>
<proteinExistence type="predicted"/>
<sequence>MQPKSLSEQPLYQYCLKFGSRAMVILLLLTLCSLIISFSLAEHFSLSVQIASHIATIIFSALFKVAYVVRCIGAYHLGHTSF</sequence>
<evidence type="ECO:0000313" key="2">
    <source>
        <dbReference type="EMBL" id="ALO44369.1"/>
    </source>
</evidence>
<keyword evidence="1" id="KW-0472">Membrane</keyword>
<dbReference type="AlphaFoldDB" id="A0A0S2K7V8"/>